<dbReference type="AlphaFoldDB" id="A0A382QXW3"/>
<proteinExistence type="predicted"/>
<evidence type="ECO:0000313" key="1">
    <source>
        <dbReference type="EMBL" id="SVC89705.1"/>
    </source>
</evidence>
<protein>
    <submittedName>
        <fullName evidence="1">Uncharacterized protein</fullName>
    </submittedName>
</protein>
<sequence length="60" mass="6220">MKKIWTLMVLGLIAGAGTVTAKPSALDLTAQTGKGAKAFQLKGKHSRQQLVATAIDAGKQ</sequence>
<gene>
    <name evidence="1" type="ORF">METZ01_LOCUS342559</name>
</gene>
<dbReference type="EMBL" id="UINC01117343">
    <property type="protein sequence ID" value="SVC89705.1"/>
    <property type="molecule type" value="Genomic_DNA"/>
</dbReference>
<reference evidence="1" key="1">
    <citation type="submission" date="2018-05" db="EMBL/GenBank/DDBJ databases">
        <authorList>
            <person name="Lanie J.A."/>
            <person name="Ng W.-L."/>
            <person name="Kazmierczak K.M."/>
            <person name="Andrzejewski T.M."/>
            <person name="Davidsen T.M."/>
            <person name="Wayne K.J."/>
            <person name="Tettelin H."/>
            <person name="Glass J.I."/>
            <person name="Rusch D."/>
            <person name="Podicherti R."/>
            <person name="Tsui H.-C.T."/>
            <person name="Winkler M.E."/>
        </authorList>
    </citation>
    <scope>NUCLEOTIDE SEQUENCE</scope>
</reference>
<feature type="non-terminal residue" evidence="1">
    <location>
        <position position="60"/>
    </location>
</feature>
<name>A0A382QXW3_9ZZZZ</name>
<accession>A0A382QXW3</accession>
<organism evidence="1">
    <name type="scientific">marine metagenome</name>
    <dbReference type="NCBI Taxonomy" id="408172"/>
    <lineage>
        <taxon>unclassified sequences</taxon>
        <taxon>metagenomes</taxon>
        <taxon>ecological metagenomes</taxon>
    </lineage>
</organism>